<comment type="similarity">
    <text evidence="2">Belongs to the bacterial solute-binding protein 5 family.</text>
</comment>
<evidence type="ECO:0000256" key="5">
    <source>
        <dbReference type="SAM" id="SignalP"/>
    </source>
</evidence>
<dbReference type="RefSeq" id="WP_069035082.1">
    <property type="nucleotide sequence ID" value="NZ_MDKC01000035.1"/>
</dbReference>
<sequence length="518" mass="57150">MKKKTAGVLFASLLTVSTALAGCTSDQTSSSATGTKAKAGGTLVVARLSDATTLDPHFITDIPSANVVYEKVYETLVEPDKNMEPKPLLATEWKQIDNVTWEFKLRKGVKFQDGSPFNADAVKTNFDRVLDPKTASPQAGKFEMIKEVKVVDDSTVQFILKYPYAPLLSILMSNEGDIISPKSIKENSDKIGRNPVGTGPYVFKSWKSGEEIKIEKNKDYWGNKPKIDGVVFKVVPEDATRLAMIETGEAHVTDQVPVTEIDRIEASDTMDLYRTDGLAVEYLSFNTKKKPFNDVRVRQAIAHAIEVDSIIKGVYNDVGTKANSTMSPKVFGYDPNIKGYNYDINESKKLLKEAGIKDGLSFTLTTSDRKERINMAEVIQSQLKGIGINVKIQVLEYGAYIDAIAKGQHQVSIGGWGNATGDGDYNQFNLFDSKSQGAAGNSSFYSNPEVDKLIESARQEADSEKRKELYAQAQEIENKDVPYVPIRNYEHLAVTGSSVKGLWLNPASYLMLDDVTVK</sequence>
<name>A0ABX2ZKF1_9BACI</name>
<evidence type="ECO:0000256" key="3">
    <source>
        <dbReference type="ARBA" id="ARBA00022448"/>
    </source>
</evidence>
<dbReference type="InterPro" id="IPR030678">
    <property type="entry name" value="Peptide/Ni-bd"/>
</dbReference>
<dbReference type="SUPFAM" id="SSF53850">
    <property type="entry name" value="Periplasmic binding protein-like II"/>
    <property type="match status" value="1"/>
</dbReference>
<organism evidence="7 8">
    <name type="scientific">Gottfriedia luciferensis</name>
    <dbReference type="NCBI Taxonomy" id="178774"/>
    <lineage>
        <taxon>Bacteria</taxon>
        <taxon>Bacillati</taxon>
        <taxon>Bacillota</taxon>
        <taxon>Bacilli</taxon>
        <taxon>Bacillales</taxon>
        <taxon>Bacillaceae</taxon>
        <taxon>Gottfriedia</taxon>
    </lineage>
</organism>
<dbReference type="PANTHER" id="PTHR30290">
    <property type="entry name" value="PERIPLASMIC BINDING COMPONENT OF ABC TRANSPORTER"/>
    <property type="match status" value="1"/>
</dbReference>
<dbReference type="Proteomes" id="UP000094580">
    <property type="component" value="Unassembled WGS sequence"/>
</dbReference>
<keyword evidence="4 5" id="KW-0732">Signal</keyword>
<dbReference type="PANTHER" id="PTHR30290:SF9">
    <property type="entry name" value="OLIGOPEPTIDE-BINDING PROTEIN APPA"/>
    <property type="match status" value="1"/>
</dbReference>
<dbReference type="PROSITE" id="PS01040">
    <property type="entry name" value="SBP_BACTERIAL_5"/>
    <property type="match status" value="1"/>
</dbReference>
<feature type="signal peptide" evidence="5">
    <location>
        <begin position="1"/>
        <end position="21"/>
    </location>
</feature>
<dbReference type="PROSITE" id="PS51257">
    <property type="entry name" value="PROKAR_LIPOPROTEIN"/>
    <property type="match status" value="1"/>
</dbReference>
<feature type="chain" id="PRO_5047465935" evidence="5">
    <location>
        <begin position="22"/>
        <end position="518"/>
    </location>
</feature>
<keyword evidence="3" id="KW-0813">Transport</keyword>
<dbReference type="EMBL" id="MDKC01000035">
    <property type="protein sequence ID" value="ODG90195.1"/>
    <property type="molecule type" value="Genomic_DNA"/>
</dbReference>
<accession>A0ABX2ZKF1</accession>
<dbReference type="Gene3D" id="3.90.76.10">
    <property type="entry name" value="Dipeptide-binding Protein, Domain 1"/>
    <property type="match status" value="1"/>
</dbReference>
<proteinExistence type="inferred from homology"/>
<evidence type="ECO:0000313" key="8">
    <source>
        <dbReference type="Proteomes" id="UP000094580"/>
    </source>
</evidence>
<protein>
    <submittedName>
        <fullName evidence="7">ABC transporter substrate-binding protein</fullName>
    </submittedName>
</protein>
<dbReference type="PIRSF" id="PIRSF002741">
    <property type="entry name" value="MppA"/>
    <property type="match status" value="1"/>
</dbReference>
<feature type="domain" description="Solute-binding protein family 5" evidence="6">
    <location>
        <begin position="84"/>
        <end position="435"/>
    </location>
</feature>
<evidence type="ECO:0000256" key="4">
    <source>
        <dbReference type="ARBA" id="ARBA00022729"/>
    </source>
</evidence>
<evidence type="ECO:0000256" key="2">
    <source>
        <dbReference type="ARBA" id="ARBA00005695"/>
    </source>
</evidence>
<dbReference type="Gene3D" id="3.40.190.10">
    <property type="entry name" value="Periplasmic binding protein-like II"/>
    <property type="match status" value="1"/>
</dbReference>
<reference evidence="7 8" key="1">
    <citation type="submission" date="2016-07" db="EMBL/GenBank/DDBJ databases">
        <authorList>
            <person name="Townsley L."/>
            <person name="Shank E.A."/>
        </authorList>
    </citation>
    <scope>NUCLEOTIDE SEQUENCE [LARGE SCALE GENOMIC DNA]</scope>
    <source>
        <strain evidence="7 8">CH01</strain>
    </source>
</reference>
<dbReference type="InterPro" id="IPR039424">
    <property type="entry name" value="SBP_5"/>
</dbReference>
<dbReference type="Gene3D" id="3.10.105.10">
    <property type="entry name" value="Dipeptide-binding Protein, Domain 3"/>
    <property type="match status" value="1"/>
</dbReference>
<evidence type="ECO:0000256" key="1">
    <source>
        <dbReference type="ARBA" id="ARBA00004193"/>
    </source>
</evidence>
<keyword evidence="8" id="KW-1185">Reference proteome</keyword>
<comment type="subcellular location">
    <subcellularLocation>
        <location evidence="1">Cell membrane</location>
        <topology evidence="1">Lipid-anchor</topology>
    </subcellularLocation>
</comment>
<dbReference type="Pfam" id="PF00496">
    <property type="entry name" value="SBP_bac_5"/>
    <property type="match status" value="1"/>
</dbReference>
<gene>
    <name evidence="7" type="ORF">BED47_12745</name>
</gene>
<evidence type="ECO:0000313" key="7">
    <source>
        <dbReference type="EMBL" id="ODG90195.1"/>
    </source>
</evidence>
<dbReference type="InterPro" id="IPR023765">
    <property type="entry name" value="SBP_5_CS"/>
</dbReference>
<dbReference type="CDD" id="cd08499">
    <property type="entry name" value="PBP2_Ylib_like"/>
    <property type="match status" value="1"/>
</dbReference>
<evidence type="ECO:0000259" key="6">
    <source>
        <dbReference type="Pfam" id="PF00496"/>
    </source>
</evidence>
<comment type="caution">
    <text evidence="7">The sequence shown here is derived from an EMBL/GenBank/DDBJ whole genome shotgun (WGS) entry which is preliminary data.</text>
</comment>
<dbReference type="InterPro" id="IPR000914">
    <property type="entry name" value="SBP_5_dom"/>
</dbReference>